<dbReference type="Pfam" id="PF01281">
    <property type="entry name" value="Ribosomal_L9_N"/>
    <property type="match status" value="1"/>
</dbReference>
<dbReference type="GO" id="GO:0005840">
    <property type="term" value="C:ribosome"/>
    <property type="evidence" value="ECO:0007669"/>
    <property type="project" value="UniProtKB-KW"/>
</dbReference>
<dbReference type="OMA" id="CHPGHVS"/>
<protein>
    <recommendedName>
        <fullName evidence="4">Ribosomal protein L9 domain-containing protein</fullName>
    </recommendedName>
</protein>
<proteinExistence type="inferred from homology"/>
<dbReference type="HOGENOM" id="CLU_1221716_0_0_1"/>
<dbReference type="GeneID" id="7446880"/>
<dbReference type="PANTHER" id="PTHR21368">
    <property type="entry name" value="50S RIBOSOMAL PROTEIN L9"/>
    <property type="match status" value="1"/>
</dbReference>
<dbReference type="PaxDb" id="35128-Thaps8498"/>
<feature type="domain" description="Ribosomal protein L9" evidence="4">
    <location>
        <begin position="3"/>
        <end position="33"/>
    </location>
</feature>
<dbReference type="GO" id="GO:1990904">
    <property type="term" value="C:ribonucleoprotein complex"/>
    <property type="evidence" value="ECO:0007669"/>
    <property type="project" value="UniProtKB-KW"/>
</dbReference>
<comment type="similarity">
    <text evidence="1">Belongs to the bacterial ribosomal protein bL9 family.</text>
</comment>
<accession>B8C9N4</accession>
<organism evidence="5 6">
    <name type="scientific">Thalassiosira pseudonana</name>
    <name type="common">Marine diatom</name>
    <name type="synonym">Cyclotella nana</name>
    <dbReference type="NCBI Taxonomy" id="35128"/>
    <lineage>
        <taxon>Eukaryota</taxon>
        <taxon>Sar</taxon>
        <taxon>Stramenopiles</taxon>
        <taxon>Ochrophyta</taxon>
        <taxon>Bacillariophyta</taxon>
        <taxon>Coscinodiscophyceae</taxon>
        <taxon>Thalassiosirophycidae</taxon>
        <taxon>Thalassiosirales</taxon>
        <taxon>Thalassiosiraceae</taxon>
        <taxon>Thalassiosira</taxon>
    </lineage>
</organism>
<dbReference type="InterPro" id="IPR000244">
    <property type="entry name" value="Ribosomal_bL9"/>
</dbReference>
<evidence type="ECO:0000259" key="4">
    <source>
        <dbReference type="Pfam" id="PF01281"/>
    </source>
</evidence>
<dbReference type="Gene3D" id="3.40.5.10">
    <property type="entry name" value="Ribosomal protein L9, N-terminal domain"/>
    <property type="match status" value="1"/>
</dbReference>
<keyword evidence="6" id="KW-1185">Reference proteome</keyword>
<keyword evidence="3" id="KW-0687">Ribonucleoprotein</keyword>
<evidence type="ECO:0000313" key="5">
    <source>
        <dbReference type="EMBL" id="EED89889.1"/>
    </source>
</evidence>
<evidence type="ECO:0000313" key="6">
    <source>
        <dbReference type="Proteomes" id="UP000001449"/>
    </source>
</evidence>
<dbReference type="GO" id="GO:0006412">
    <property type="term" value="P:translation"/>
    <property type="evidence" value="ECO:0007669"/>
    <property type="project" value="InterPro"/>
</dbReference>
<gene>
    <name evidence="5" type="ORF">THAPSDRAFT_8498</name>
</gene>
<dbReference type="InterPro" id="IPR036935">
    <property type="entry name" value="Ribosomal_bL9_N_sf"/>
</dbReference>
<dbReference type="SUPFAM" id="SSF55658">
    <property type="entry name" value="L9 N-domain-like"/>
    <property type="match status" value="1"/>
</dbReference>
<evidence type="ECO:0000256" key="2">
    <source>
        <dbReference type="ARBA" id="ARBA00022980"/>
    </source>
</evidence>
<dbReference type="InterPro" id="IPR020070">
    <property type="entry name" value="Ribosomal_bL9_N"/>
</dbReference>
<dbReference type="InParanoid" id="B8C9N4"/>
<sequence>MYAGEVHHVAAGYARNYLIPKQMAVYATERNFERCGLVDPQLMLENEVTERDEEEDNEDLKAADLLRKYLRNKTVKIIRNVDLNTPTLCHPGHVSAKNLRDKLSSQLKIDLEPHETIQIRNAHVVGLEEMEEKEMMGLIMGMEGGDEGVDCDTKVKHLGDYLAKITLAGGYAVPLQFRVERR</sequence>
<name>B8C9N4_THAPS</name>
<reference evidence="5 6" key="2">
    <citation type="journal article" date="2008" name="Nature">
        <title>The Phaeodactylum genome reveals the evolutionary history of diatom genomes.</title>
        <authorList>
            <person name="Bowler C."/>
            <person name="Allen A.E."/>
            <person name="Badger J.H."/>
            <person name="Grimwood J."/>
            <person name="Jabbari K."/>
            <person name="Kuo A."/>
            <person name="Maheswari U."/>
            <person name="Martens C."/>
            <person name="Maumus F."/>
            <person name="Otillar R.P."/>
            <person name="Rayko E."/>
            <person name="Salamov A."/>
            <person name="Vandepoele K."/>
            <person name="Beszteri B."/>
            <person name="Gruber A."/>
            <person name="Heijde M."/>
            <person name="Katinka M."/>
            <person name="Mock T."/>
            <person name="Valentin K."/>
            <person name="Verret F."/>
            <person name="Berges J.A."/>
            <person name="Brownlee C."/>
            <person name="Cadoret J.P."/>
            <person name="Chiovitti A."/>
            <person name="Choi C.J."/>
            <person name="Coesel S."/>
            <person name="De Martino A."/>
            <person name="Detter J.C."/>
            <person name="Durkin C."/>
            <person name="Falciatore A."/>
            <person name="Fournet J."/>
            <person name="Haruta M."/>
            <person name="Huysman M.J."/>
            <person name="Jenkins B.D."/>
            <person name="Jiroutova K."/>
            <person name="Jorgensen R.E."/>
            <person name="Joubert Y."/>
            <person name="Kaplan A."/>
            <person name="Kroger N."/>
            <person name="Kroth P.G."/>
            <person name="La Roche J."/>
            <person name="Lindquist E."/>
            <person name="Lommer M."/>
            <person name="Martin-Jezequel V."/>
            <person name="Lopez P.J."/>
            <person name="Lucas S."/>
            <person name="Mangogna M."/>
            <person name="McGinnis K."/>
            <person name="Medlin L.K."/>
            <person name="Montsant A."/>
            <person name="Oudot-Le Secq M.P."/>
            <person name="Napoli C."/>
            <person name="Obornik M."/>
            <person name="Parker M.S."/>
            <person name="Petit J.L."/>
            <person name="Porcel B.M."/>
            <person name="Poulsen N."/>
            <person name="Robison M."/>
            <person name="Rychlewski L."/>
            <person name="Rynearson T.A."/>
            <person name="Schmutz J."/>
            <person name="Shapiro H."/>
            <person name="Siaut M."/>
            <person name="Stanley M."/>
            <person name="Sussman M.R."/>
            <person name="Taylor A.R."/>
            <person name="Vardi A."/>
            <person name="von Dassow P."/>
            <person name="Vyverman W."/>
            <person name="Willis A."/>
            <person name="Wyrwicz L.S."/>
            <person name="Rokhsar D.S."/>
            <person name="Weissenbach J."/>
            <person name="Armbrust E.V."/>
            <person name="Green B.R."/>
            <person name="Van de Peer Y."/>
            <person name="Grigoriev I.V."/>
        </authorList>
    </citation>
    <scope>NUCLEOTIDE SEQUENCE [LARGE SCALE GENOMIC DNA]</scope>
    <source>
        <strain evidence="5 6">CCMP1335</strain>
    </source>
</reference>
<dbReference type="GO" id="GO:0003735">
    <property type="term" value="F:structural constituent of ribosome"/>
    <property type="evidence" value="ECO:0007669"/>
    <property type="project" value="InterPro"/>
</dbReference>
<dbReference type="Proteomes" id="UP000001449">
    <property type="component" value="Chromosome 10"/>
</dbReference>
<dbReference type="RefSeq" id="XP_002292693.1">
    <property type="nucleotide sequence ID" value="XM_002292657.1"/>
</dbReference>
<dbReference type="GO" id="GO:0005739">
    <property type="term" value="C:mitochondrion"/>
    <property type="evidence" value="ECO:0000318"/>
    <property type="project" value="GO_Central"/>
</dbReference>
<dbReference type="EMBL" id="CM000646">
    <property type="protein sequence ID" value="EED89889.1"/>
    <property type="molecule type" value="Genomic_DNA"/>
</dbReference>
<evidence type="ECO:0000256" key="3">
    <source>
        <dbReference type="ARBA" id="ARBA00023274"/>
    </source>
</evidence>
<dbReference type="eggNOG" id="ENOG502S382">
    <property type="taxonomic scope" value="Eukaryota"/>
</dbReference>
<evidence type="ECO:0000256" key="1">
    <source>
        <dbReference type="ARBA" id="ARBA00010605"/>
    </source>
</evidence>
<dbReference type="KEGG" id="tps:THAPSDRAFT_8498"/>
<dbReference type="InterPro" id="IPR009027">
    <property type="entry name" value="Ribosomal_bL9/RNase_H1_N"/>
</dbReference>
<keyword evidence="2" id="KW-0689">Ribosomal protein</keyword>
<dbReference type="STRING" id="35128.B8C9N4"/>
<reference evidence="5 6" key="1">
    <citation type="journal article" date="2004" name="Science">
        <title>The genome of the diatom Thalassiosira pseudonana: ecology, evolution, and metabolism.</title>
        <authorList>
            <person name="Armbrust E.V."/>
            <person name="Berges J.A."/>
            <person name="Bowler C."/>
            <person name="Green B.R."/>
            <person name="Martinez D."/>
            <person name="Putnam N.H."/>
            <person name="Zhou S."/>
            <person name="Allen A.E."/>
            <person name="Apt K.E."/>
            <person name="Bechner M."/>
            <person name="Brzezinski M.A."/>
            <person name="Chaal B.K."/>
            <person name="Chiovitti A."/>
            <person name="Davis A.K."/>
            <person name="Demarest M.S."/>
            <person name="Detter J.C."/>
            <person name="Glavina T."/>
            <person name="Goodstein D."/>
            <person name="Hadi M.Z."/>
            <person name="Hellsten U."/>
            <person name="Hildebrand M."/>
            <person name="Jenkins B.D."/>
            <person name="Jurka J."/>
            <person name="Kapitonov V.V."/>
            <person name="Kroger N."/>
            <person name="Lau W.W."/>
            <person name="Lane T.W."/>
            <person name="Larimer F.W."/>
            <person name="Lippmeier J.C."/>
            <person name="Lucas S."/>
            <person name="Medina M."/>
            <person name="Montsant A."/>
            <person name="Obornik M."/>
            <person name="Parker M.S."/>
            <person name="Palenik B."/>
            <person name="Pazour G.J."/>
            <person name="Richardson P.M."/>
            <person name="Rynearson T.A."/>
            <person name="Saito M.A."/>
            <person name="Schwartz D.C."/>
            <person name="Thamatrakoln K."/>
            <person name="Valentin K."/>
            <person name="Vardi A."/>
            <person name="Wilkerson F.P."/>
            <person name="Rokhsar D.S."/>
        </authorList>
    </citation>
    <scope>NUCLEOTIDE SEQUENCE [LARGE SCALE GENOMIC DNA]</scope>
    <source>
        <strain evidence="5 6">CCMP1335</strain>
    </source>
</reference>
<dbReference type="AlphaFoldDB" id="B8C9N4"/>